<proteinExistence type="predicted"/>
<evidence type="ECO:0000256" key="3">
    <source>
        <dbReference type="SAM" id="MobiDB-lite"/>
    </source>
</evidence>
<dbReference type="SUPFAM" id="SSF51735">
    <property type="entry name" value="NAD(P)-binding Rossmann-fold domains"/>
    <property type="match status" value="1"/>
</dbReference>
<protein>
    <submittedName>
        <fullName evidence="6">Shikimate dehydrogenase family protein</fullName>
    </submittedName>
</protein>
<dbReference type="InterPro" id="IPR028939">
    <property type="entry name" value="P5C_Rdtase_cat_N"/>
</dbReference>
<evidence type="ECO:0000259" key="5">
    <source>
        <dbReference type="Pfam" id="PF08501"/>
    </source>
</evidence>
<name>A0ABW5UZJ7_9MICO</name>
<sequence>MTHDDHDYWRVPDGYSSAEPAGRGGSQRLAVLGDPVEHSRSPQLQLAAYRALGRRWEYSRWRIPAGGLAAALTGRGHGWRGFSVTAPLKAEALAFAGSVSEDARRSGAVNTLVFDSLEPGAPARGENTDIPGIVVAFAERGVTELRGTAQVLGAGETAASAAIAAQRLGAECVEVYARRPERARALAERLGADVTAHALADWRVGREVALVVDTVPRGYSPEEHLLGDLGDTALLSAAYDPWPTPLAERWLAAEAPVVTGLDMLLHQAVYQVRLFGGAPIDEPVPNEPAVLERMRAALA</sequence>
<dbReference type="InterPro" id="IPR036291">
    <property type="entry name" value="NAD(P)-bd_dom_sf"/>
</dbReference>
<keyword evidence="2" id="KW-0028">Amino-acid biosynthesis</keyword>
<dbReference type="PANTHER" id="PTHR21089:SF1">
    <property type="entry name" value="BIFUNCTIONAL 3-DEHYDROQUINATE DEHYDRATASE_SHIKIMATE DEHYDROGENASE, CHLOROPLASTIC"/>
    <property type="match status" value="1"/>
</dbReference>
<reference evidence="7" key="1">
    <citation type="journal article" date="2019" name="Int. J. Syst. Evol. Microbiol.">
        <title>The Global Catalogue of Microorganisms (GCM) 10K type strain sequencing project: providing services to taxonomists for standard genome sequencing and annotation.</title>
        <authorList>
            <consortium name="The Broad Institute Genomics Platform"/>
            <consortium name="The Broad Institute Genome Sequencing Center for Infectious Disease"/>
            <person name="Wu L."/>
            <person name="Ma J."/>
        </authorList>
    </citation>
    <scope>NUCLEOTIDE SEQUENCE [LARGE SCALE GENOMIC DNA]</scope>
    <source>
        <strain evidence="7">TISTR 1514</strain>
    </source>
</reference>
<evidence type="ECO:0000313" key="7">
    <source>
        <dbReference type="Proteomes" id="UP001597492"/>
    </source>
</evidence>
<dbReference type="RefSeq" id="WP_019617494.1">
    <property type="nucleotide sequence ID" value="NZ_JBHUNE010000008.1"/>
</dbReference>
<comment type="pathway">
    <text evidence="1">Metabolic intermediate biosynthesis; chorismate biosynthesis; chorismate from D-erythrose 4-phosphate and phosphoenolpyruvate: step 4/7.</text>
</comment>
<feature type="compositionally biased region" description="Basic and acidic residues" evidence="3">
    <location>
        <begin position="1"/>
        <end position="10"/>
    </location>
</feature>
<dbReference type="Pfam" id="PF03807">
    <property type="entry name" value="F420_oxidored"/>
    <property type="match status" value="1"/>
</dbReference>
<dbReference type="InterPro" id="IPR022893">
    <property type="entry name" value="Shikimate_DH_fam"/>
</dbReference>
<evidence type="ECO:0000313" key="6">
    <source>
        <dbReference type="EMBL" id="MFD2758924.1"/>
    </source>
</evidence>
<evidence type="ECO:0000259" key="4">
    <source>
        <dbReference type="Pfam" id="PF03807"/>
    </source>
</evidence>
<dbReference type="Gene3D" id="3.40.50.10860">
    <property type="entry name" value="Leucine Dehydrogenase, chain A, domain 1"/>
    <property type="match status" value="1"/>
</dbReference>
<feature type="region of interest" description="Disordered" evidence="3">
    <location>
        <begin position="1"/>
        <end position="28"/>
    </location>
</feature>
<dbReference type="EMBL" id="JBHUNE010000008">
    <property type="protein sequence ID" value="MFD2758924.1"/>
    <property type="molecule type" value="Genomic_DNA"/>
</dbReference>
<keyword evidence="7" id="KW-1185">Reference proteome</keyword>
<accession>A0ABW5UZJ7</accession>
<keyword evidence="2" id="KW-0057">Aromatic amino acid biosynthesis</keyword>
<feature type="domain" description="Shikimate dehydrogenase substrate binding N-terminal" evidence="5">
    <location>
        <begin position="31"/>
        <end position="112"/>
    </location>
</feature>
<comment type="caution">
    <text evidence="6">The sequence shown here is derived from an EMBL/GenBank/DDBJ whole genome shotgun (WGS) entry which is preliminary data.</text>
</comment>
<dbReference type="InterPro" id="IPR013708">
    <property type="entry name" value="Shikimate_DH-bd_N"/>
</dbReference>
<organism evidence="6 7">
    <name type="scientific">Gulosibacter faecalis</name>
    <dbReference type="NCBI Taxonomy" id="272240"/>
    <lineage>
        <taxon>Bacteria</taxon>
        <taxon>Bacillati</taxon>
        <taxon>Actinomycetota</taxon>
        <taxon>Actinomycetes</taxon>
        <taxon>Micrococcales</taxon>
        <taxon>Microbacteriaceae</taxon>
        <taxon>Gulosibacter</taxon>
    </lineage>
</organism>
<dbReference type="InterPro" id="IPR046346">
    <property type="entry name" value="Aminoacid_DH-like_N_sf"/>
</dbReference>
<dbReference type="Gene3D" id="3.40.50.720">
    <property type="entry name" value="NAD(P)-binding Rossmann-like Domain"/>
    <property type="match status" value="1"/>
</dbReference>
<dbReference type="Proteomes" id="UP001597492">
    <property type="component" value="Unassembled WGS sequence"/>
</dbReference>
<gene>
    <name evidence="6" type="ORF">ACFSW7_11100</name>
</gene>
<evidence type="ECO:0000256" key="2">
    <source>
        <dbReference type="ARBA" id="ARBA00023141"/>
    </source>
</evidence>
<evidence type="ECO:0000256" key="1">
    <source>
        <dbReference type="ARBA" id="ARBA00004871"/>
    </source>
</evidence>
<dbReference type="Pfam" id="PF08501">
    <property type="entry name" value="Shikimate_dh_N"/>
    <property type="match status" value="1"/>
</dbReference>
<dbReference type="SUPFAM" id="SSF53223">
    <property type="entry name" value="Aminoacid dehydrogenase-like, N-terminal domain"/>
    <property type="match status" value="1"/>
</dbReference>
<dbReference type="PANTHER" id="PTHR21089">
    <property type="entry name" value="SHIKIMATE DEHYDROGENASE"/>
    <property type="match status" value="1"/>
</dbReference>
<feature type="domain" description="Pyrroline-5-carboxylate reductase catalytic N-terminal" evidence="4">
    <location>
        <begin position="150"/>
        <end position="199"/>
    </location>
</feature>